<dbReference type="STRING" id="1860102.ACCAA_1790006"/>
<evidence type="ECO:0000313" key="3">
    <source>
        <dbReference type="Proteomes" id="UP000199169"/>
    </source>
</evidence>
<proteinExistence type="predicted"/>
<keyword evidence="3" id="KW-1185">Reference proteome</keyword>
<gene>
    <name evidence="2" type="ORF">ACCAA_1790006</name>
</gene>
<dbReference type="EMBL" id="FLQX01000089">
    <property type="protein sequence ID" value="SBT04691.1"/>
    <property type="molecule type" value="Genomic_DNA"/>
</dbReference>
<name>A0A1A8XJ17_9PROT</name>
<organism evidence="2 3">
    <name type="scientific">Candidatus Accumulibacter aalborgensis</name>
    <dbReference type="NCBI Taxonomy" id="1860102"/>
    <lineage>
        <taxon>Bacteria</taxon>
        <taxon>Pseudomonadati</taxon>
        <taxon>Pseudomonadota</taxon>
        <taxon>Betaproteobacteria</taxon>
        <taxon>Candidatus Accumulibacter</taxon>
    </lineage>
</organism>
<feature type="region of interest" description="Disordered" evidence="1">
    <location>
        <begin position="24"/>
        <end position="65"/>
    </location>
</feature>
<evidence type="ECO:0000256" key="1">
    <source>
        <dbReference type="SAM" id="MobiDB-lite"/>
    </source>
</evidence>
<dbReference type="RefSeq" id="WP_186406127.1">
    <property type="nucleotide sequence ID" value="NZ_FLQX01000089.1"/>
</dbReference>
<evidence type="ECO:0000313" key="2">
    <source>
        <dbReference type="EMBL" id="SBT04691.1"/>
    </source>
</evidence>
<sequence length="65" mass="7300">MRIIAFLIDGGAIRDILTHLGEPSSPLRLMPARGPLLGESRKKDDEPVDQEDPQVERVPEYEFQG</sequence>
<reference evidence="2 3" key="1">
    <citation type="submission" date="2016-06" db="EMBL/GenBank/DDBJ databases">
        <authorList>
            <person name="Kjaerup R.B."/>
            <person name="Dalgaard T.S."/>
            <person name="Juul-Madsen H.R."/>
        </authorList>
    </citation>
    <scope>NUCLEOTIDE SEQUENCE [LARGE SCALE GENOMIC DNA]</scope>
    <source>
        <strain evidence="2">3</strain>
    </source>
</reference>
<feature type="compositionally biased region" description="Basic and acidic residues" evidence="1">
    <location>
        <begin position="54"/>
        <end position="65"/>
    </location>
</feature>
<dbReference type="AlphaFoldDB" id="A0A1A8XJ17"/>
<protein>
    <submittedName>
        <fullName evidence="2">Uncharacterized protein</fullName>
    </submittedName>
</protein>
<dbReference type="Proteomes" id="UP000199169">
    <property type="component" value="Unassembled WGS sequence"/>
</dbReference>
<accession>A0A1A8XJ17</accession>